<protein>
    <recommendedName>
        <fullName evidence="14">Probable DNA ligase</fullName>
        <ecNumber evidence="14">6.5.1.1</ecNumber>
    </recommendedName>
    <alternativeName>
        <fullName evidence="14">Polydeoxyribonucleotide synthase [ATP]</fullName>
    </alternativeName>
</protein>
<dbReference type="GO" id="GO:0005524">
    <property type="term" value="F:ATP binding"/>
    <property type="evidence" value="ECO:0007669"/>
    <property type="project" value="UniProtKB-UniRule"/>
</dbReference>
<dbReference type="PROSITE" id="PS00697">
    <property type="entry name" value="DNA_LIGASE_A1"/>
    <property type="match status" value="1"/>
</dbReference>
<evidence type="ECO:0000259" key="17">
    <source>
        <dbReference type="PROSITE" id="PS50160"/>
    </source>
</evidence>
<dbReference type="Gene3D" id="1.10.3260.10">
    <property type="entry name" value="DNA ligase, ATP-dependent, N-terminal domain"/>
    <property type="match status" value="1"/>
</dbReference>
<evidence type="ECO:0000256" key="9">
    <source>
        <dbReference type="ARBA" id="ARBA00023172"/>
    </source>
</evidence>
<evidence type="ECO:0000256" key="13">
    <source>
        <dbReference type="ARBA" id="ARBA00054532"/>
    </source>
</evidence>
<dbReference type="PANTHER" id="PTHR45674">
    <property type="entry name" value="DNA LIGASE 1/3 FAMILY MEMBER"/>
    <property type="match status" value="1"/>
</dbReference>
<feature type="binding site" evidence="14">
    <location>
        <position position="368"/>
    </location>
    <ligand>
        <name>ATP</name>
        <dbReference type="ChEBI" id="CHEBI:30616"/>
    </ligand>
</feature>
<sequence>MLLAELVATSSEVAATRSRKAKVALLAELLRRTEPDELAVVVSYLGGALRQRRTGLGWRGVSATVPPAGEPSLSVLEVDVAFEAMSRLSGPGSQGARQQAVTELFGRATGTEQAWLRAIVTGNLRQGALDAVTQEAIAQVADVPASTVRRAAMLAGSTVAAAAAAFEGEEALAAIGLEVGRPVMPMLASSAPDVAAAMAGLSPDGRTEVAVDAKLDGIRIQVHRDGDAVLVVTRSLDDITARLPEVVEVARSLPATRFVLDGEALALSEDGRPLAFQDTASRTAQAVGVAITPHFFDVLHVDGRDLLDSPGHERLAALDALVPEPHRVRRLVTSDVEAADAFAAETVAAGHEGVVLKDLSAPYAAGRRGAAWVKVKPVHTLDLVVLAVEWGSGRRRGWLSNIHLGARDESSPTGFVMLGKTFKGMTDDMLAWQTERFLALETHREGHVVHVRPEQVVEIAFDGLQRSTRYPGGLALRFARVVRYREDKQPAEADTIETVRSLAGA</sequence>
<dbReference type="AlphaFoldDB" id="A0A8I0EXK4"/>
<dbReference type="InterPro" id="IPR012340">
    <property type="entry name" value="NA-bd_OB-fold"/>
</dbReference>
<dbReference type="NCBIfam" id="TIGR00574">
    <property type="entry name" value="dnl1"/>
    <property type="match status" value="1"/>
</dbReference>
<feature type="active site" description="N6-AMP-lysine intermediate" evidence="14">
    <location>
        <position position="214"/>
    </location>
</feature>
<reference evidence="18" key="1">
    <citation type="submission" date="2020-09" db="EMBL/GenBank/DDBJ databases">
        <title>Novel species in genus Aeromicrobium.</title>
        <authorList>
            <person name="Zhang G."/>
        </authorList>
    </citation>
    <scope>NUCLEOTIDE SEQUENCE</scope>
    <source>
        <strain evidence="18">Zg-636</strain>
    </source>
</reference>
<accession>A0A8I0EXK4</accession>
<evidence type="ECO:0000256" key="2">
    <source>
        <dbReference type="ARBA" id="ARBA00022618"/>
    </source>
</evidence>
<feature type="binding site" evidence="14">
    <location>
        <position position="219"/>
    </location>
    <ligand>
        <name>ATP</name>
        <dbReference type="ChEBI" id="CHEBI:30616"/>
    </ligand>
</feature>
<evidence type="ECO:0000256" key="14">
    <source>
        <dbReference type="HAMAP-Rule" id="MF_00407"/>
    </source>
</evidence>
<evidence type="ECO:0000313" key="19">
    <source>
        <dbReference type="Proteomes" id="UP000620591"/>
    </source>
</evidence>
<dbReference type="Gene3D" id="3.30.470.30">
    <property type="entry name" value="DNA ligase/mRNA capping enzyme"/>
    <property type="match status" value="1"/>
</dbReference>
<dbReference type="InterPro" id="IPR022865">
    <property type="entry name" value="DNA_ligae_ATP-dep_bac/arc"/>
</dbReference>
<dbReference type="SUPFAM" id="SSF50249">
    <property type="entry name" value="Nucleic acid-binding proteins"/>
    <property type="match status" value="1"/>
</dbReference>
<dbReference type="InterPro" id="IPR012309">
    <property type="entry name" value="DNA_ligase_ATP-dep_C"/>
</dbReference>
<dbReference type="Proteomes" id="UP000620591">
    <property type="component" value="Unassembled WGS sequence"/>
</dbReference>
<dbReference type="PROSITE" id="PS50160">
    <property type="entry name" value="DNA_LIGASE_A3"/>
    <property type="match status" value="1"/>
</dbReference>
<dbReference type="Pfam" id="PF04675">
    <property type="entry name" value="DNA_ligase_A_N"/>
    <property type="match status" value="1"/>
</dbReference>
<name>A0A8I0EXK4_9ACTN</name>
<evidence type="ECO:0000256" key="6">
    <source>
        <dbReference type="ARBA" id="ARBA00022763"/>
    </source>
</evidence>
<keyword evidence="10 14" id="KW-0234">DNA repair</keyword>
<evidence type="ECO:0000256" key="16">
    <source>
        <dbReference type="RuleBase" id="RU004196"/>
    </source>
</evidence>
<dbReference type="GO" id="GO:0003910">
    <property type="term" value="F:DNA ligase (ATP) activity"/>
    <property type="evidence" value="ECO:0007669"/>
    <property type="project" value="UniProtKB-UniRule"/>
</dbReference>
<keyword evidence="9 14" id="KW-0233">DNA recombination</keyword>
<keyword evidence="2 14" id="KW-0132">Cell division</keyword>
<dbReference type="GO" id="GO:0006260">
    <property type="term" value="P:DNA replication"/>
    <property type="evidence" value="ECO:0007669"/>
    <property type="project" value="UniProtKB-UniRule"/>
</dbReference>
<dbReference type="NCBIfam" id="NF002868">
    <property type="entry name" value="PRK03180.1"/>
    <property type="match status" value="1"/>
</dbReference>
<keyword evidence="8 14" id="KW-0460">Magnesium</keyword>
<evidence type="ECO:0000256" key="5">
    <source>
        <dbReference type="ARBA" id="ARBA00022741"/>
    </source>
</evidence>
<dbReference type="EC" id="6.5.1.1" evidence="14"/>
<dbReference type="Pfam" id="PF01068">
    <property type="entry name" value="DNA_ligase_A_M"/>
    <property type="match status" value="1"/>
</dbReference>
<feature type="binding site" evidence="14">
    <location>
        <position position="212"/>
    </location>
    <ligand>
        <name>ATP</name>
        <dbReference type="ChEBI" id="CHEBI:30616"/>
    </ligand>
</feature>
<comment type="caution">
    <text evidence="18">The sequence shown here is derived from an EMBL/GenBank/DDBJ whole genome shotgun (WGS) entry which is preliminary data.</text>
</comment>
<feature type="binding site" evidence="14">
    <location>
        <position position="263"/>
    </location>
    <ligand>
        <name>ATP</name>
        <dbReference type="ChEBI" id="CHEBI:30616"/>
    </ligand>
</feature>
<evidence type="ECO:0000256" key="11">
    <source>
        <dbReference type="ARBA" id="ARBA00023306"/>
    </source>
</evidence>
<comment type="catalytic activity">
    <reaction evidence="12 14 15">
        <text>ATP + (deoxyribonucleotide)n-3'-hydroxyl + 5'-phospho-(deoxyribonucleotide)m = (deoxyribonucleotide)n+m + AMP + diphosphate.</text>
        <dbReference type="EC" id="6.5.1.1"/>
    </reaction>
</comment>
<dbReference type="GO" id="GO:0006310">
    <property type="term" value="P:DNA recombination"/>
    <property type="evidence" value="ECO:0007669"/>
    <property type="project" value="UniProtKB-UniRule"/>
</dbReference>
<gene>
    <name evidence="14" type="primary">lig</name>
    <name evidence="18" type="ORF">IBG24_14190</name>
</gene>
<dbReference type="InterPro" id="IPR036599">
    <property type="entry name" value="DNA_ligase_N_sf"/>
</dbReference>
<keyword evidence="5 14" id="KW-0547">Nucleotide-binding</keyword>
<feature type="binding site" evidence="14">
    <location>
        <position position="374"/>
    </location>
    <ligand>
        <name>ATP</name>
        <dbReference type="ChEBI" id="CHEBI:30616"/>
    </ligand>
</feature>
<proteinExistence type="inferred from homology"/>
<evidence type="ECO:0000256" key="4">
    <source>
        <dbReference type="ARBA" id="ARBA00022723"/>
    </source>
</evidence>
<dbReference type="GO" id="GO:0006281">
    <property type="term" value="P:DNA repair"/>
    <property type="evidence" value="ECO:0007669"/>
    <property type="project" value="UniProtKB-UniRule"/>
</dbReference>
<evidence type="ECO:0000256" key="7">
    <source>
        <dbReference type="ARBA" id="ARBA00022840"/>
    </source>
</evidence>
<comment type="cofactor">
    <cofactor evidence="14">
        <name>Mg(2+)</name>
        <dbReference type="ChEBI" id="CHEBI:18420"/>
    </cofactor>
</comment>
<evidence type="ECO:0000313" key="18">
    <source>
        <dbReference type="EMBL" id="MBC9227464.1"/>
    </source>
</evidence>
<evidence type="ECO:0000256" key="3">
    <source>
        <dbReference type="ARBA" id="ARBA00022705"/>
    </source>
</evidence>
<dbReference type="HAMAP" id="MF_00407">
    <property type="entry name" value="DNA_ligase"/>
    <property type="match status" value="1"/>
</dbReference>
<keyword evidence="7 14" id="KW-0067">ATP-binding</keyword>
<keyword evidence="6 14" id="KW-0227">DNA damage</keyword>
<evidence type="ECO:0000256" key="12">
    <source>
        <dbReference type="ARBA" id="ARBA00034003"/>
    </source>
</evidence>
<evidence type="ECO:0000256" key="8">
    <source>
        <dbReference type="ARBA" id="ARBA00022842"/>
    </source>
</evidence>
<evidence type="ECO:0000256" key="1">
    <source>
        <dbReference type="ARBA" id="ARBA00022598"/>
    </source>
</evidence>
<dbReference type="InterPro" id="IPR012310">
    <property type="entry name" value="DNA_ligase_ATP-dep_cent"/>
</dbReference>
<dbReference type="CDD" id="cd07901">
    <property type="entry name" value="Adenylation_DNA_ligase_Arch_LigB"/>
    <property type="match status" value="1"/>
</dbReference>
<organism evidence="18 19">
    <name type="scientific">Aeromicrobium senzhongii</name>
    <dbReference type="NCBI Taxonomy" id="2663859"/>
    <lineage>
        <taxon>Bacteria</taxon>
        <taxon>Bacillati</taxon>
        <taxon>Actinomycetota</taxon>
        <taxon>Actinomycetes</taxon>
        <taxon>Propionibacteriales</taxon>
        <taxon>Nocardioidaceae</taxon>
        <taxon>Aeromicrobium</taxon>
    </lineage>
</organism>
<keyword evidence="11 14" id="KW-0131">Cell cycle</keyword>
<feature type="domain" description="ATP-dependent DNA ligase family profile" evidence="17">
    <location>
        <begin position="284"/>
        <end position="408"/>
    </location>
</feature>
<feature type="binding site" evidence="14">
    <location>
        <position position="296"/>
    </location>
    <ligand>
        <name>ATP</name>
        <dbReference type="ChEBI" id="CHEBI:30616"/>
    </ligand>
</feature>
<dbReference type="GO" id="GO:0046872">
    <property type="term" value="F:metal ion binding"/>
    <property type="evidence" value="ECO:0007669"/>
    <property type="project" value="UniProtKB-KW"/>
</dbReference>
<dbReference type="InterPro" id="IPR016059">
    <property type="entry name" value="DNA_ligase_ATP-dep_CS"/>
</dbReference>
<dbReference type="GO" id="GO:0003677">
    <property type="term" value="F:DNA binding"/>
    <property type="evidence" value="ECO:0007669"/>
    <property type="project" value="InterPro"/>
</dbReference>
<dbReference type="GO" id="GO:0051301">
    <property type="term" value="P:cell division"/>
    <property type="evidence" value="ECO:0007669"/>
    <property type="project" value="UniProtKB-KW"/>
</dbReference>
<keyword evidence="1 14" id="KW-0436">Ligase</keyword>
<keyword evidence="4 14" id="KW-0479">Metal-binding</keyword>
<comment type="similarity">
    <text evidence="14 16">Belongs to the ATP-dependent DNA ligase family.</text>
</comment>
<dbReference type="GO" id="GO:0071897">
    <property type="term" value="P:DNA biosynthetic process"/>
    <property type="evidence" value="ECO:0007669"/>
    <property type="project" value="InterPro"/>
</dbReference>
<dbReference type="InterPro" id="IPR000977">
    <property type="entry name" value="DNA_ligase_ATP-dep"/>
</dbReference>
<dbReference type="SUPFAM" id="SSF56091">
    <property type="entry name" value="DNA ligase/mRNA capping enzyme, catalytic domain"/>
    <property type="match status" value="1"/>
</dbReference>
<dbReference type="RefSeq" id="WP_187769939.1">
    <property type="nucleotide sequence ID" value="NZ_JACTVM010000004.1"/>
</dbReference>
<dbReference type="InterPro" id="IPR012308">
    <property type="entry name" value="DNA_ligase_ATP-dep_N"/>
</dbReference>
<dbReference type="EMBL" id="JACTVM010000004">
    <property type="protein sequence ID" value="MBC9227464.1"/>
    <property type="molecule type" value="Genomic_DNA"/>
</dbReference>
<keyword evidence="3 14" id="KW-0235">DNA replication</keyword>
<feature type="binding site" evidence="14">
    <location>
        <position position="234"/>
    </location>
    <ligand>
        <name>ATP</name>
        <dbReference type="ChEBI" id="CHEBI:30616"/>
    </ligand>
</feature>
<comment type="function">
    <text evidence="13 14">DNA ligase that seals nicks in double-stranded DNA during DNA replication, DNA recombination and DNA repair.</text>
</comment>
<dbReference type="Pfam" id="PF04679">
    <property type="entry name" value="DNA_ligase_A_C"/>
    <property type="match status" value="1"/>
</dbReference>
<dbReference type="PANTHER" id="PTHR45674:SF13">
    <property type="entry name" value="DNA LIGASE-RELATED"/>
    <property type="match status" value="1"/>
</dbReference>
<dbReference type="SUPFAM" id="SSF117018">
    <property type="entry name" value="ATP-dependent DNA ligase DNA-binding domain"/>
    <property type="match status" value="1"/>
</dbReference>
<evidence type="ECO:0000256" key="15">
    <source>
        <dbReference type="RuleBase" id="RU000617"/>
    </source>
</evidence>
<dbReference type="InterPro" id="IPR050191">
    <property type="entry name" value="ATP-dep_DNA_ligase"/>
</dbReference>
<dbReference type="FunFam" id="2.40.50.140:FF:000163">
    <property type="entry name" value="Probable DNA ligase"/>
    <property type="match status" value="1"/>
</dbReference>
<evidence type="ECO:0000256" key="10">
    <source>
        <dbReference type="ARBA" id="ARBA00023204"/>
    </source>
</evidence>
<dbReference type="Gene3D" id="2.40.50.140">
    <property type="entry name" value="Nucleic acid-binding proteins"/>
    <property type="match status" value="1"/>
</dbReference>
<dbReference type="CDD" id="cd07972">
    <property type="entry name" value="OBF_DNA_ligase_Arch_LigB"/>
    <property type="match status" value="1"/>
</dbReference>